<dbReference type="AlphaFoldDB" id="F8B566"/>
<sequence>MVGGNSDLVALLTSWLPRQRWFAGKGRPWAGLRVVRNVRLSDLLHHFVVEVRYADGGLADHYQIPLVVRPDAPYGHEAFFVGKSADGLVYDGLHDPDGSAALLAFIRGRTAHDGLVPYTLEELELFPAHVIGAEQSNTSVVYGDAYILKVFRRLWPGTNPDLEMTRALADAGSPSVARPLAWLDGVLDGQRTTFAFMQEFLRSGTEGWRLALASVRDLYAEADLHADEVGGDFAAESERLGAATADVHRIIAETLPTAVGDAETLRAQATGMHSRLDAAIRAVEQLRAFETGLRAAYDELARQTSPVALQRVHGDYHLGQVLRVDSGWVLFDFEGEPARPLAERTALQSVHRDVAGMLRSFDYAAQSLLLERSLLVEREDESGLRYRAQEWATRNRDAFCAGYASVRGHDPREEAALLRASELDKAVYEVVYEARHRPSWLPIPLGSVERLTSTD</sequence>
<gene>
    <name evidence="16" type="ordered locus">FsymDg_3816</name>
</gene>
<keyword evidence="8" id="KW-0547">Nucleotide-binding</keyword>
<evidence type="ECO:0000256" key="12">
    <source>
        <dbReference type="ARBA" id="ARBA00023277"/>
    </source>
</evidence>
<dbReference type="SUPFAM" id="SSF56112">
    <property type="entry name" value="Protein kinase-like (PK-like)"/>
    <property type="match status" value="1"/>
</dbReference>
<evidence type="ECO:0000256" key="7">
    <source>
        <dbReference type="ARBA" id="ARBA00022679"/>
    </source>
</evidence>
<keyword evidence="9" id="KW-0418">Kinase</keyword>
<protein>
    <recommendedName>
        <fullName evidence="5">Maltokinase</fullName>
        <ecNumber evidence="4">2.7.1.175</ecNumber>
    </recommendedName>
    <alternativeName>
        <fullName evidence="13">Maltose-1-phosphate synthase</fullName>
    </alternativeName>
</protein>
<comment type="similarity">
    <text evidence="2">Belongs to the aminoglycoside phosphotransferase family.</text>
</comment>
<dbReference type="KEGG" id="fsy:FsymDg_3816"/>
<evidence type="ECO:0000256" key="9">
    <source>
        <dbReference type="ARBA" id="ARBA00022777"/>
    </source>
</evidence>
<dbReference type="EC" id="2.7.1.175" evidence="4"/>
<accession>F8B566</accession>
<dbReference type="RefSeq" id="WP_013874972.1">
    <property type="nucleotide sequence ID" value="NC_015656.1"/>
</dbReference>
<proteinExistence type="inferred from homology"/>
<evidence type="ECO:0000259" key="15">
    <source>
        <dbReference type="Pfam" id="PF18085"/>
    </source>
</evidence>
<evidence type="ECO:0000256" key="3">
    <source>
        <dbReference type="ARBA" id="ARBA00011245"/>
    </source>
</evidence>
<name>F8B566_9ACTN</name>
<dbReference type="GO" id="GO:0005978">
    <property type="term" value="P:glycogen biosynthetic process"/>
    <property type="evidence" value="ECO:0007669"/>
    <property type="project" value="UniProtKB-UniPathway"/>
</dbReference>
<comment type="catalytic activity">
    <reaction evidence="14">
        <text>D-maltose + ATP = alpha-maltose 1-phosphate + ADP + H(+)</text>
        <dbReference type="Rhea" id="RHEA:31915"/>
        <dbReference type="ChEBI" id="CHEBI:15378"/>
        <dbReference type="ChEBI" id="CHEBI:17306"/>
        <dbReference type="ChEBI" id="CHEBI:30616"/>
        <dbReference type="ChEBI" id="CHEBI:63576"/>
        <dbReference type="ChEBI" id="CHEBI:456216"/>
        <dbReference type="EC" id="2.7.1.175"/>
    </reaction>
</comment>
<evidence type="ECO:0000256" key="4">
    <source>
        <dbReference type="ARBA" id="ARBA00011962"/>
    </source>
</evidence>
<evidence type="ECO:0000256" key="10">
    <source>
        <dbReference type="ARBA" id="ARBA00022840"/>
    </source>
</evidence>
<evidence type="ECO:0000256" key="6">
    <source>
        <dbReference type="ARBA" id="ARBA00022600"/>
    </source>
</evidence>
<dbReference type="Pfam" id="PF18085">
    <property type="entry name" value="Mak_N_cap"/>
    <property type="match status" value="1"/>
</dbReference>
<dbReference type="InterPro" id="IPR040999">
    <property type="entry name" value="Mak_N_cap"/>
</dbReference>
<dbReference type="GO" id="GO:0016301">
    <property type="term" value="F:kinase activity"/>
    <property type="evidence" value="ECO:0007669"/>
    <property type="project" value="UniProtKB-KW"/>
</dbReference>
<dbReference type="eggNOG" id="COG3281">
    <property type="taxonomic scope" value="Bacteria"/>
</dbReference>
<dbReference type="InterPro" id="IPR011009">
    <property type="entry name" value="Kinase-like_dom_sf"/>
</dbReference>
<dbReference type="Proteomes" id="UP000001549">
    <property type="component" value="Chromosome"/>
</dbReference>
<dbReference type="GO" id="GO:0005524">
    <property type="term" value="F:ATP binding"/>
    <property type="evidence" value="ECO:0007669"/>
    <property type="project" value="UniProtKB-KW"/>
</dbReference>
<dbReference type="UniPathway" id="UPA00164"/>
<evidence type="ECO:0000313" key="16">
    <source>
        <dbReference type="EMBL" id="AEH11093.1"/>
    </source>
</evidence>
<keyword evidence="12" id="KW-0119">Carbohydrate metabolism</keyword>
<evidence type="ECO:0000256" key="8">
    <source>
        <dbReference type="ARBA" id="ARBA00022741"/>
    </source>
</evidence>
<dbReference type="STRING" id="656024.FsymDg_3816"/>
<evidence type="ECO:0000256" key="13">
    <source>
        <dbReference type="ARBA" id="ARBA00031251"/>
    </source>
</evidence>
<organism evidence="16 17">
    <name type="scientific">Candidatus Protofrankia datiscae</name>
    <dbReference type="NCBI Taxonomy" id="2716812"/>
    <lineage>
        <taxon>Bacteria</taxon>
        <taxon>Bacillati</taxon>
        <taxon>Actinomycetota</taxon>
        <taxon>Actinomycetes</taxon>
        <taxon>Frankiales</taxon>
        <taxon>Frankiaceae</taxon>
        <taxon>Protofrankia</taxon>
    </lineage>
</organism>
<evidence type="ECO:0000256" key="14">
    <source>
        <dbReference type="ARBA" id="ARBA00049067"/>
    </source>
</evidence>
<keyword evidence="11" id="KW-0320">Glycogen biosynthesis</keyword>
<keyword evidence="7 16" id="KW-0808">Transferase</keyword>
<keyword evidence="10" id="KW-0067">ATP-binding</keyword>
<evidence type="ECO:0000313" key="17">
    <source>
        <dbReference type="Proteomes" id="UP000001549"/>
    </source>
</evidence>
<evidence type="ECO:0000256" key="11">
    <source>
        <dbReference type="ARBA" id="ARBA00023056"/>
    </source>
</evidence>
<keyword evidence="17" id="KW-1185">Reference proteome</keyword>
<dbReference type="HOGENOM" id="CLU_029675_0_0_11"/>
<dbReference type="EMBL" id="CP002801">
    <property type="protein sequence ID" value="AEH11093.1"/>
    <property type="molecule type" value="Genomic_DNA"/>
</dbReference>
<keyword evidence="6" id="KW-0321">Glycogen metabolism</keyword>
<comment type="pathway">
    <text evidence="1">Glycan biosynthesis; glycogen biosynthesis.</text>
</comment>
<evidence type="ECO:0000256" key="1">
    <source>
        <dbReference type="ARBA" id="ARBA00004964"/>
    </source>
</evidence>
<comment type="subunit">
    <text evidence="3">Monomer.</text>
</comment>
<evidence type="ECO:0000256" key="2">
    <source>
        <dbReference type="ARBA" id="ARBA00006219"/>
    </source>
</evidence>
<dbReference type="Gene3D" id="3.90.1200.10">
    <property type="match status" value="1"/>
</dbReference>
<reference evidence="16 17" key="1">
    <citation type="submission" date="2011-05" db="EMBL/GenBank/DDBJ databases">
        <title>Complete sequence of chromosome of Frankia symbiont of Datisca glomerata.</title>
        <authorList>
            <consortium name="US DOE Joint Genome Institute"/>
            <person name="Lucas S."/>
            <person name="Han J."/>
            <person name="Lapidus A."/>
            <person name="Cheng J.-F."/>
            <person name="Goodwin L."/>
            <person name="Pitluck S."/>
            <person name="Peters L."/>
            <person name="Mikhailova N."/>
            <person name="Chertkov O."/>
            <person name="Teshima H."/>
            <person name="Han C."/>
            <person name="Tapia R."/>
            <person name="Land M."/>
            <person name="Hauser L."/>
            <person name="Kyrpides N."/>
            <person name="Ivanova N."/>
            <person name="Pagani I."/>
            <person name="Berry A."/>
            <person name="Pawlowski K."/>
            <person name="Persson T."/>
            <person name="Vanden Heuvel B."/>
            <person name="Benson D."/>
            <person name="Woyke T."/>
        </authorList>
    </citation>
    <scope>NUCLEOTIDE SEQUENCE [LARGE SCALE GENOMIC DNA]</scope>
    <source>
        <strain evidence="17">4085684</strain>
    </source>
</reference>
<feature type="domain" description="Maltokinase N-terminal cap" evidence="15">
    <location>
        <begin position="15"/>
        <end position="95"/>
    </location>
</feature>
<evidence type="ECO:0000256" key="5">
    <source>
        <dbReference type="ARBA" id="ARBA00013882"/>
    </source>
</evidence>